<evidence type="ECO:0000313" key="3">
    <source>
        <dbReference type="Proteomes" id="UP001168877"/>
    </source>
</evidence>
<dbReference type="Proteomes" id="UP001168877">
    <property type="component" value="Unassembled WGS sequence"/>
</dbReference>
<reference evidence="2" key="1">
    <citation type="journal article" date="2022" name="Plant J.">
        <title>Strategies of tolerance reflected in two North American maple genomes.</title>
        <authorList>
            <person name="McEvoy S.L."/>
            <person name="Sezen U.U."/>
            <person name="Trouern-Trend A."/>
            <person name="McMahon S.M."/>
            <person name="Schaberg P.G."/>
            <person name="Yang J."/>
            <person name="Wegrzyn J.L."/>
            <person name="Swenson N.G."/>
        </authorList>
    </citation>
    <scope>NUCLEOTIDE SEQUENCE</scope>
    <source>
        <strain evidence="2">NS2018</strain>
    </source>
</reference>
<sequence>MSEFQVHVKYVDRIVDMDLIEPGDCSVISLINDTKKELSGYHIEAWETWQLRLTKHLTFIEFNLLLVPINIQFPEDAPAGLLGFNQQNIGDPVKENYEEDNFVLVKENFEEDNAVEDVATDGSDGNVGSAVDDDY</sequence>
<keyword evidence="3" id="KW-1185">Reference proteome</keyword>
<accession>A0AA39VGE8</accession>
<organism evidence="2 3">
    <name type="scientific">Acer saccharum</name>
    <name type="common">Sugar maple</name>
    <dbReference type="NCBI Taxonomy" id="4024"/>
    <lineage>
        <taxon>Eukaryota</taxon>
        <taxon>Viridiplantae</taxon>
        <taxon>Streptophyta</taxon>
        <taxon>Embryophyta</taxon>
        <taxon>Tracheophyta</taxon>
        <taxon>Spermatophyta</taxon>
        <taxon>Magnoliopsida</taxon>
        <taxon>eudicotyledons</taxon>
        <taxon>Gunneridae</taxon>
        <taxon>Pentapetalae</taxon>
        <taxon>rosids</taxon>
        <taxon>malvids</taxon>
        <taxon>Sapindales</taxon>
        <taxon>Sapindaceae</taxon>
        <taxon>Hippocastanoideae</taxon>
        <taxon>Acereae</taxon>
        <taxon>Acer</taxon>
    </lineage>
</organism>
<comment type="caution">
    <text evidence="2">The sequence shown here is derived from an EMBL/GenBank/DDBJ whole genome shotgun (WGS) entry which is preliminary data.</text>
</comment>
<dbReference type="AlphaFoldDB" id="A0AA39VGE8"/>
<evidence type="ECO:0000313" key="2">
    <source>
        <dbReference type="EMBL" id="KAK0577723.1"/>
    </source>
</evidence>
<name>A0AA39VGE8_ACESA</name>
<proteinExistence type="predicted"/>
<evidence type="ECO:0000256" key="1">
    <source>
        <dbReference type="SAM" id="MobiDB-lite"/>
    </source>
</evidence>
<reference evidence="2" key="2">
    <citation type="submission" date="2023-06" db="EMBL/GenBank/DDBJ databases">
        <authorList>
            <person name="Swenson N.G."/>
            <person name="Wegrzyn J.L."/>
            <person name="Mcevoy S.L."/>
        </authorList>
    </citation>
    <scope>NUCLEOTIDE SEQUENCE</scope>
    <source>
        <strain evidence="2">NS2018</strain>
        <tissue evidence="2">Leaf</tissue>
    </source>
</reference>
<gene>
    <name evidence="2" type="ORF">LWI29_037552</name>
</gene>
<feature type="region of interest" description="Disordered" evidence="1">
    <location>
        <begin position="114"/>
        <end position="135"/>
    </location>
</feature>
<protein>
    <submittedName>
        <fullName evidence="2">Uncharacterized protein</fullName>
    </submittedName>
</protein>
<dbReference type="EMBL" id="JAUESC010000386">
    <property type="protein sequence ID" value="KAK0577723.1"/>
    <property type="molecule type" value="Genomic_DNA"/>
</dbReference>